<dbReference type="Proteomes" id="UP000326944">
    <property type="component" value="Chromosome"/>
</dbReference>
<feature type="transmembrane region" description="Helical" evidence="1">
    <location>
        <begin position="275"/>
        <end position="297"/>
    </location>
</feature>
<feature type="transmembrane region" description="Helical" evidence="1">
    <location>
        <begin position="143"/>
        <end position="162"/>
    </location>
</feature>
<dbReference type="RefSeq" id="WP_152308049.1">
    <property type="nucleotide sequence ID" value="NZ_CP043617.1"/>
</dbReference>
<gene>
    <name evidence="2" type="ORF">FJR48_10335</name>
</gene>
<accession>A0A5P8P3B2</accession>
<feature type="transmembrane region" description="Helical" evidence="1">
    <location>
        <begin position="218"/>
        <end position="236"/>
    </location>
</feature>
<evidence type="ECO:0000313" key="2">
    <source>
        <dbReference type="EMBL" id="QFR50101.1"/>
    </source>
</evidence>
<feature type="transmembrane region" description="Helical" evidence="1">
    <location>
        <begin position="86"/>
        <end position="104"/>
    </location>
</feature>
<protein>
    <recommendedName>
        <fullName evidence="4">NnrS family protein</fullName>
    </recommendedName>
</protein>
<keyword evidence="1" id="KW-1133">Transmembrane helix</keyword>
<feature type="transmembrane region" description="Helical" evidence="1">
    <location>
        <begin position="49"/>
        <end position="74"/>
    </location>
</feature>
<keyword evidence="1" id="KW-0472">Membrane</keyword>
<name>A0A5P8P3B2_9BACT</name>
<reference evidence="2 3" key="1">
    <citation type="submission" date="2019-09" db="EMBL/GenBank/DDBJ databases">
        <title>Sulfurimonas gotlandica sp. nov., a chemoautotrophic and psychrotolerant epsilonproteobacterium isolated from a pelagic redoxcline, and an emended description of the genus Sulfurimonas.</title>
        <authorList>
            <person name="Wang S."/>
            <person name="Jiang L."/>
            <person name="Shao S."/>
        </authorList>
    </citation>
    <scope>NUCLEOTIDE SEQUENCE [LARGE SCALE GENOMIC DNA]</scope>
    <source>
        <strain evidence="2 3">GYSZ_1</strain>
    </source>
</reference>
<keyword evidence="1" id="KW-0812">Transmembrane</keyword>
<dbReference type="EMBL" id="CP043617">
    <property type="protein sequence ID" value="QFR50101.1"/>
    <property type="molecule type" value="Genomic_DNA"/>
</dbReference>
<feature type="transmembrane region" description="Helical" evidence="1">
    <location>
        <begin position="242"/>
        <end position="263"/>
    </location>
</feature>
<evidence type="ECO:0000313" key="3">
    <source>
        <dbReference type="Proteomes" id="UP000326944"/>
    </source>
</evidence>
<keyword evidence="3" id="KW-1185">Reference proteome</keyword>
<feature type="transmembrane region" description="Helical" evidence="1">
    <location>
        <begin position="309"/>
        <end position="336"/>
    </location>
</feature>
<feature type="transmembrane region" description="Helical" evidence="1">
    <location>
        <begin position="17"/>
        <end position="37"/>
    </location>
</feature>
<sequence>MNVNPDFSPSIKLMKPYFLLSSFFYFISFIVLFFIPFDADLDDFKLIGWVHIYMLGFIMLSIFSAMSQLAPVVVETKHYNVNIFKYLYKFLLSGLILLIFGFFYNATFLIYGGFLVLVAMSIYAVELLLTLKNTRRKTSITKAMWMSNIFLLIGIISGIIMSCGFSGCLDINPHSVLKAHTFGLLVGFILLLIMGISIILIPMFGSSKRISDNEFTKSFYTLAFAVVLMLLSSVFSSVSLEYLSYFLTIVSILLYFYQLFSMVKSRKIIEHDIWAKYMYVGFVSFFVSFLLLFSYIFNNNEDILKLGMWILIVGFFSFLIIGNLYKIIPFLVWFHIYSPLVETQSVPMLQDLTPKRLANLQWFLNTTALILSSISLTLNNQQLFFGSLLIFSISAFIWLLIINKFLK</sequence>
<feature type="transmembrane region" description="Helical" evidence="1">
    <location>
        <begin position="384"/>
        <end position="402"/>
    </location>
</feature>
<dbReference type="KEGG" id="sulg:FJR48_10335"/>
<evidence type="ECO:0000256" key="1">
    <source>
        <dbReference type="SAM" id="Phobius"/>
    </source>
</evidence>
<feature type="transmembrane region" description="Helical" evidence="1">
    <location>
        <begin position="182"/>
        <end position="206"/>
    </location>
</feature>
<proteinExistence type="predicted"/>
<dbReference type="OrthoDB" id="5295665at2"/>
<evidence type="ECO:0008006" key="4">
    <source>
        <dbReference type="Google" id="ProtNLM"/>
    </source>
</evidence>
<organism evidence="2 3">
    <name type="scientific">Sulfurimonas lithotrophica</name>
    <dbReference type="NCBI Taxonomy" id="2590022"/>
    <lineage>
        <taxon>Bacteria</taxon>
        <taxon>Pseudomonadati</taxon>
        <taxon>Campylobacterota</taxon>
        <taxon>Epsilonproteobacteria</taxon>
        <taxon>Campylobacterales</taxon>
        <taxon>Sulfurimonadaceae</taxon>
        <taxon>Sulfurimonas</taxon>
    </lineage>
</organism>
<dbReference type="AlphaFoldDB" id="A0A5P8P3B2"/>
<feature type="transmembrane region" description="Helical" evidence="1">
    <location>
        <begin position="110"/>
        <end position="131"/>
    </location>
</feature>